<dbReference type="AlphaFoldDB" id="B0CNZ7"/>
<gene>
    <name evidence="2" type="ORF">LACBIDRAFT_321169</name>
</gene>
<sequence>MYPVVHEPWTRSNACAAELMGMVDAADMPSFGYHRLTAPKPTAQTPNYATSTNRAHEERTTSAASAERAYWIDARLQCALQVHSTNADHRNGRFGCAVSSQYPKPDTVSLSQNVNSLSFKDGVAARSLSGCVQVLTLAVLAPVFFTEDGIAVSLKRSFYQPVQQGPSVTLNSYPLNIELGVVSRQARVIPRRLVPLKRSSFIPSKGSKDELRATANLHALLEATP</sequence>
<dbReference type="KEGG" id="lbc:LACBIDRAFT_321169"/>
<dbReference type="EMBL" id="DS547091">
    <property type="protein sequence ID" value="EDR16025.1"/>
    <property type="molecule type" value="Genomic_DNA"/>
</dbReference>
<protein>
    <submittedName>
        <fullName evidence="2">Predicted protein</fullName>
    </submittedName>
</protein>
<dbReference type="GeneID" id="6069743"/>
<proteinExistence type="predicted"/>
<organism evidence="3">
    <name type="scientific">Laccaria bicolor (strain S238N-H82 / ATCC MYA-4686)</name>
    <name type="common">Bicoloured deceiver</name>
    <name type="synonym">Laccaria laccata var. bicolor</name>
    <dbReference type="NCBI Taxonomy" id="486041"/>
    <lineage>
        <taxon>Eukaryota</taxon>
        <taxon>Fungi</taxon>
        <taxon>Dikarya</taxon>
        <taxon>Basidiomycota</taxon>
        <taxon>Agaricomycotina</taxon>
        <taxon>Agaricomycetes</taxon>
        <taxon>Agaricomycetidae</taxon>
        <taxon>Agaricales</taxon>
        <taxon>Agaricineae</taxon>
        <taxon>Hydnangiaceae</taxon>
        <taxon>Laccaria</taxon>
    </lineage>
</organism>
<dbReference type="InParanoid" id="B0CNZ7"/>
<evidence type="ECO:0000313" key="3">
    <source>
        <dbReference type="Proteomes" id="UP000001194"/>
    </source>
</evidence>
<evidence type="ECO:0000256" key="1">
    <source>
        <dbReference type="SAM" id="MobiDB-lite"/>
    </source>
</evidence>
<dbReference type="HOGENOM" id="CLU_1230118_0_0_1"/>
<dbReference type="Proteomes" id="UP000001194">
    <property type="component" value="Unassembled WGS sequence"/>
</dbReference>
<name>B0CNZ7_LACBS</name>
<accession>B0CNZ7</accession>
<evidence type="ECO:0000313" key="2">
    <source>
        <dbReference type="EMBL" id="EDR16025.1"/>
    </source>
</evidence>
<feature type="compositionally biased region" description="Polar residues" evidence="1">
    <location>
        <begin position="42"/>
        <end position="53"/>
    </location>
</feature>
<keyword evidence="3" id="KW-1185">Reference proteome</keyword>
<reference evidence="2 3" key="1">
    <citation type="journal article" date="2008" name="Nature">
        <title>The genome of Laccaria bicolor provides insights into mycorrhizal symbiosis.</title>
        <authorList>
            <person name="Martin F."/>
            <person name="Aerts A."/>
            <person name="Ahren D."/>
            <person name="Brun A."/>
            <person name="Danchin E.G.J."/>
            <person name="Duchaussoy F."/>
            <person name="Gibon J."/>
            <person name="Kohler A."/>
            <person name="Lindquist E."/>
            <person name="Pereda V."/>
            <person name="Salamov A."/>
            <person name="Shapiro H.J."/>
            <person name="Wuyts J."/>
            <person name="Blaudez D."/>
            <person name="Buee M."/>
            <person name="Brokstein P."/>
            <person name="Canbaeck B."/>
            <person name="Cohen D."/>
            <person name="Courty P.E."/>
            <person name="Coutinho P.M."/>
            <person name="Delaruelle C."/>
            <person name="Detter J.C."/>
            <person name="Deveau A."/>
            <person name="DiFazio S."/>
            <person name="Duplessis S."/>
            <person name="Fraissinet-Tachet L."/>
            <person name="Lucic E."/>
            <person name="Frey-Klett P."/>
            <person name="Fourrey C."/>
            <person name="Feussner I."/>
            <person name="Gay G."/>
            <person name="Grimwood J."/>
            <person name="Hoegger P.J."/>
            <person name="Jain P."/>
            <person name="Kilaru S."/>
            <person name="Labbe J."/>
            <person name="Lin Y.C."/>
            <person name="Legue V."/>
            <person name="Le Tacon F."/>
            <person name="Marmeisse R."/>
            <person name="Melayah D."/>
            <person name="Montanini B."/>
            <person name="Muratet M."/>
            <person name="Nehls U."/>
            <person name="Niculita-Hirzel H."/>
            <person name="Oudot-Le Secq M.P."/>
            <person name="Peter M."/>
            <person name="Quesneville H."/>
            <person name="Rajashekar B."/>
            <person name="Reich M."/>
            <person name="Rouhier N."/>
            <person name="Schmutz J."/>
            <person name="Yin T."/>
            <person name="Chalot M."/>
            <person name="Henrissat B."/>
            <person name="Kuees U."/>
            <person name="Lucas S."/>
            <person name="Van de Peer Y."/>
            <person name="Podila G.K."/>
            <person name="Polle A."/>
            <person name="Pukkila P.J."/>
            <person name="Richardson P.M."/>
            <person name="Rouze P."/>
            <person name="Sanders I.R."/>
            <person name="Stajich J.E."/>
            <person name="Tunlid A."/>
            <person name="Tuskan G."/>
            <person name="Grigoriev I.V."/>
        </authorList>
    </citation>
    <scope>NUCLEOTIDE SEQUENCE [LARGE SCALE GENOMIC DNA]</scope>
    <source>
        <strain evidence="3">S238N-H82 / ATCC MYA-4686</strain>
    </source>
</reference>
<feature type="region of interest" description="Disordered" evidence="1">
    <location>
        <begin position="37"/>
        <end position="60"/>
    </location>
</feature>
<dbReference type="RefSeq" id="XP_001874233.1">
    <property type="nucleotide sequence ID" value="XM_001874198.1"/>
</dbReference>